<dbReference type="PROSITE" id="PS50005">
    <property type="entry name" value="TPR"/>
    <property type="match status" value="1"/>
</dbReference>
<reference evidence="6 7" key="1">
    <citation type="submission" date="2019-03" db="EMBL/GenBank/DDBJ databases">
        <authorList>
            <person name="Nijsse B."/>
        </authorList>
    </citation>
    <scope>NUCLEOTIDE SEQUENCE [LARGE SCALE GENOMIC DNA]</scope>
    <source>
        <strain evidence="6">Desulfoluna butyratoxydans MSL71</strain>
    </source>
</reference>
<name>A0A4U8YHA1_9BACT</name>
<feature type="repeat" description="TPR" evidence="2">
    <location>
        <begin position="174"/>
        <end position="207"/>
    </location>
</feature>
<dbReference type="Pfam" id="PF13525">
    <property type="entry name" value="YfiO"/>
    <property type="match status" value="1"/>
</dbReference>
<proteinExistence type="inferred from homology"/>
<feature type="chain" id="PRO_5039925419" evidence="4">
    <location>
        <begin position="22"/>
        <end position="256"/>
    </location>
</feature>
<organism evidence="6 7">
    <name type="scientific">Desulfoluna butyratoxydans</name>
    <dbReference type="NCBI Taxonomy" id="231438"/>
    <lineage>
        <taxon>Bacteria</taxon>
        <taxon>Pseudomonadati</taxon>
        <taxon>Thermodesulfobacteriota</taxon>
        <taxon>Desulfobacteria</taxon>
        <taxon>Desulfobacterales</taxon>
        <taxon>Desulfolunaceae</taxon>
        <taxon>Desulfoluna</taxon>
    </lineage>
</organism>
<evidence type="ECO:0000313" key="6">
    <source>
        <dbReference type="EMBL" id="VFQ42915.1"/>
    </source>
</evidence>
<dbReference type="InterPro" id="IPR014162">
    <property type="entry name" value="CpoB_C"/>
</dbReference>
<keyword evidence="2" id="KW-0802">TPR repeat</keyword>
<dbReference type="NCBIfam" id="TIGR02795">
    <property type="entry name" value="tol_pal_ybgF"/>
    <property type="match status" value="1"/>
</dbReference>
<dbReference type="InterPro" id="IPR039565">
    <property type="entry name" value="BamD-like"/>
</dbReference>
<keyword evidence="6" id="KW-0449">Lipoprotein</keyword>
<feature type="signal peptide" evidence="4">
    <location>
        <begin position="1"/>
        <end position="21"/>
    </location>
</feature>
<keyword evidence="7" id="KW-1185">Reference proteome</keyword>
<evidence type="ECO:0000259" key="5">
    <source>
        <dbReference type="Pfam" id="PF13525"/>
    </source>
</evidence>
<feature type="coiled-coil region" evidence="3">
    <location>
        <begin position="49"/>
        <end position="83"/>
    </location>
</feature>
<dbReference type="Gene3D" id="1.25.40.10">
    <property type="entry name" value="Tetratricopeptide repeat domain"/>
    <property type="match status" value="1"/>
</dbReference>
<dbReference type="HAMAP" id="MF_02066">
    <property type="entry name" value="CpoB"/>
    <property type="match status" value="1"/>
</dbReference>
<dbReference type="GO" id="GO:0051301">
    <property type="term" value="P:cell division"/>
    <property type="evidence" value="ECO:0007669"/>
    <property type="project" value="InterPro"/>
</dbReference>
<evidence type="ECO:0000256" key="4">
    <source>
        <dbReference type="SAM" id="SignalP"/>
    </source>
</evidence>
<accession>A0A4U8YHA1</accession>
<dbReference type="AlphaFoldDB" id="A0A4U8YHA1"/>
<evidence type="ECO:0000313" key="7">
    <source>
        <dbReference type="Proteomes" id="UP000507962"/>
    </source>
</evidence>
<dbReference type="Proteomes" id="UP000507962">
    <property type="component" value="Unassembled WGS sequence"/>
</dbReference>
<dbReference type="EMBL" id="CAADHO010000001">
    <property type="protein sequence ID" value="VFQ42915.1"/>
    <property type="molecule type" value="Genomic_DNA"/>
</dbReference>
<feature type="domain" description="Outer membrane lipoprotein BamD-like" evidence="5">
    <location>
        <begin position="136"/>
        <end position="253"/>
    </location>
</feature>
<evidence type="ECO:0000256" key="3">
    <source>
        <dbReference type="SAM" id="Coils"/>
    </source>
</evidence>
<evidence type="ECO:0000256" key="2">
    <source>
        <dbReference type="PROSITE-ProRule" id="PRU00339"/>
    </source>
</evidence>
<keyword evidence="3" id="KW-0175">Coiled coil</keyword>
<dbReference type="InterPro" id="IPR034706">
    <property type="entry name" value="CpoB"/>
</dbReference>
<dbReference type="InterPro" id="IPR011990">
    <property type="entry name" value="TPR-like_helical_dom_sf"/>
</dbReference>
<gene>
    <name evidence="6" type="ORF">MSL71_5360</name>
</gene>
<keyword evidence="1 4" id="KW-0732">Signal</keyword>
<sequence length="256" mass="28138">MKPKVVACLLAGLCLSGCALQKDYVAMNGRITLLEEEMRQSQSASKGVEESVTSKNVRLANKLEQLEEELRAIRGDMEAALHHSSQATTRGADTEKSLTAMQAGIDALAAKLARLEAFTGYEPTEGKPPAPETKANAESTYLKAKQAFDAGDMDTAKKGFSDVVETYSSSDSADNAQFWIGEIYYREKWFQKAILEYQKVIENYPDGNKVPAAYLKQGLAFESLGETENAHLILGELLRKYPDTAEASIARKKLEK</sequence>
<dbReference type="SUPFAM" id="SSF48452">
    <property type="entry name" value="TPR-like"/>
    <property type="match status" value="1"/>
</dbReference>
<protein>
    <submittedName>
        <fullName evidence="6">Outer membrane lipoprotein</fullName>
    </submittedName>
</protein>
<dbReference type="RefSeq" id="WP_180137118.1">
    <property type="nucleotide sequence ID" value="NZ_CAADHO010000001.1"/>
</dbReference>
<evidence type="ECO:0000256" key="1">
    <source>
        <dbReference type="ARBA" id="ARBA00022729"/>
    </source>
</evidence>
<dbReference type="InterPro" id="IPR019734">
    <property type="entry name" value="TPR_rpt"/>
</dbReference>